<sequence length="62" mass="6975">MKPTTIEDLAKNTTIDAEELAQVIKDSFQDRTPVEIAKDTKISDFPEHLQGQVGLTVWAFSR</sequence>
<keyword evidence="2" id="KW-1185">Reference proteome</keyword>
<accession>A0A2K8T3F5</accession>
<proteinExistence type="predicted"/>
<evidence type="ECO:0000313" key="1">
    <source>
        <dbReference type="EMBL" id="AUB42224.1"/>
    </source>
</evidence>
<organism evidence="1 2">
    <name type="scientific">Nostoc flagelliforme CCNUN1</name>
    <dbReference type="NCBI Taxonomy" id="2038116"/>
    <lineage>
        <taxon>Bacteria</taxon>
        <taxon>Bacillati</taxon>
        <taxon>Cyanobacteriota</taxon>
        <taxon>Cyanophyceae</taxon>
        <taxon>Nostocales</taxon>
        <taxon>Nostocaceae</taxon>
        <taxon>Nostoc</taxon>
    </lineage>
</organism>
<reference evidence="1 2" key="1">
    <citation type="submission" date="2017-11" db="EMBL/GenBank/DDBJ databases">
        <title>Complete genome of a free-living desiccation-tolerant cyanobacterium and its photosynthetic adaptation to extreme terrestrial habitat.</title>
        <authorList>
            <person name="Shang J."/>
        </authorList>
    </citation>
    <scope>NUCLEOTIDE SEQUENCE [LARGE SCALE GENOMIC DNA]</scope>
    <source>
        <strain evidence="1 2">CCNUN1</strain>
    </source>
</reference>
<gene>
    <name evidence="1" type="ORF">COO91_08336</name>
</gene>
<dbReference type="KEGG" id="nfl:COO91_08336"/>
<dbReference type="RefSeq" id="WP_100902335.1">
    <property type="nucleotide sequence ID" value="NZ_CAWNNC010000001.1"/>
</dbReference>
<dbReference type="Proteomes" id="UP000232003">
    <property type="component" value="Chromosome"/>
</dbReference>
<name>A0A2K8T3F5_9NOSO</name>
<dbReference type="AlphaFoldDB" id="A0A2K8T3F5"/>
<dbReference type="EMBL" id="CP024785">
    <property type="protein sequence ID" value="AUB42224.1"/>
    <property type="molecule type" value="Genomic_DNA"/>
</dbReference>
<evidence type="ECO:0000313" key="2">
    <source>
        <dbReference type="Proteomes" id="UP000232003"/>
    </source>
</evidence>
<protein>
    <submittedName>
        <fullName evidence="1">Uncharacterized protein</fullName>
    </submittedName>
</protein>